<organism evidence="4 5">
    <name type="scientific">Haloferula helveola</name>
    <dbReference type="NCBI Taxonomy" id="490095"/>
    <lineage>
        <taxon>Bacteria</taxon>
        <taxon>Pseudomonadati</taxon>
        <taxon>Verrucomicrobiota</taxon>
        <taxon>Verrucomicrobiia</taxon>
        <taxon>Verrucomicrobiales</taxon>
        <taxon>Verrucomicrobiaceae</taxon>
        <taxon>Haloferula</taxon>
    </lineage>
</organism>
<feature type="chain" id="PRO_5047159819" description="ThuA-like domain-containing protein" evidence="2">
    <location>
        <begin position="24"/>
        <end position="319"/>
    </location>
</feature>
<name>A0ABN6H851_9BACT</name>
<dbReference type="RefSeq" id="WP_338685110.1">
    <property type="nucleotide sequence ID" value="NZ_AP024702.1"/>
</dbReference>
<accession>A0ABN6H851</accession>
<dbReference type="InterPro" id="IPR029062">
    <property type="entry name" value="Class_I_gatase-like"/>
</dbReference>
<feature type="region of interest" description="Disordered" evidence="1">
    <location>
        <begin position="282"/>
        <end position="319"/>
    </location>
</feature>
<keyword evidence="5" id="KW-1185">Reference proteome</keyword>
<gene>
    <name evidence="4" type="ORF">HAHE_26670</name>
</gene>
<dbReference type="SUPFAM" id="SSF52317">
    <property type="entry name" value="Class I glutamine amidotransferase-like"/>
    <property type="match status" value="1"/>
</dbReference>
<keyword evidence="2" id="KW-0732">Signal</keyword>
<protein>
    <recommendedName>
        <fullName evidence="3">ThuA-like domain-containing protein</fullName>
    </recommendedName>
</protein>
<reference evidence="4 5" key="1">
    <citation type="submission" date="2021-06" db="EMBL/GenBank/DDBJ databases">
        <title>Complete genome of Haloferula helveola possessing various polysaccharide degrading enzymes.</title>
        <authorList>
            <person name="Takami H."/>
            <person name="Huang C."/>
            <person name="Hamasaki K."/>
        </authorList>
    </citation>
    <scope>NUCLEOTIDE SEQUENCE [LARGE SCALE GENOMIC DNA]</scope>
    <source>
        <strain evidence="4 5">CN-1</strain>
    </source>
</reference>
<proteinExistence type="predicted"/>
<feature type="signal peptide" evidence="2">
    <location>
        <begin position="1"/>
        <end position="23"/>
    </location>
</feature>
<dbReference type="Gene3D" id="3.40.50.880">
    <property type="match status" value="1"/>
</dbReference>
<evidence type="ECO:0000313" key="5">
    <source>
        <dbReference type="Proteomes" id="UP001374893"/>
    </source>
</evidence>
<dbReference type="EMBL" id="AP024702">
    <property type="protein sequence ID" value="BCX48759.1"/>
    <property type="molecule type" value="Genomic_DNA"/>
</dbReference>
<dbReference type="InterPro" id="IPR029010">
    <property type="entry name" value="ThuA-like"/>
</dbReference>
<feature type="domain" description="ThuA-like" evidence="3">
    <location>
        <begin position="41"/>
        <end position="260"/>
    </location>
</feature>
<evidence type="ECO:0000256" key="2">
    <source>
        <dbReference type="SAM" id="SignalP"/>
    </source>
</evidence>
<dbReference type="Proteomes" id="UP001374893">
    <property type="component" value="Chromosome"/>
</dbReference>
<sequence>MTVPKFLMSIGLSVLAASPFAAAETTKIVFIAGNRSHASGEHEFRAGSMLLAKALNEQSGLDVKAEVVGVEWAKNKEVLDGADGIVIYCDASSAIQGEWEYLDGLAKKGTGIMCMHYAVHPSKEMADKYQRGWIGACHEDNWSVNPHWLAELEVMPGHPIARGVPGKFESFDEFYYHMRFLDDRDKVLDLVTAVPTRERMKRYINMWNWYGADGMGKPQTLMWGIEREDGGRGVGFTGGHYHQNWAIDSFRTVVLNAVVWMAGMDVPEAGVNSKPLTEDELNANLDKYNKPNPRIPLPDLEKFRAMKPAPIPHEREKKP</sequence>
<evidence type="ECO:0000256" key="1">
    <source>
        <dbReference type="SAM" id="MobiDB-lite"/>
    </source>
</evidence>
<evidence type="ECO:0000259" key="3">
    <source>
        <dbReference type="Pfam" id="PF06283"/>
    </source>
</evidence>
<dbReference type="Pfam" id="PF06283">
    <property type="entry name" value="ThuA"/>
    <property type="match status" value="1"/>
</dbReference>
<evidence type="ECO:0000313" key="4">
    <source>
        <dbReference type="EMBL" id="BCX48759.1"/>
    </source>
</evidence>